<reference evidence="1 2" key="1">
    <citation type="submission" date="2024-11" db="EMBL/GenBank/DDBJ databases">
        <title>Chromosome-level genome assembly of the freshwater bivalve Anodonta woodiana.</title>
        <authorList>
            <person name="Chen X."/>
        </authorList>
    </citation>
    <scope>NUCLEOTIDE SEQUENCE [LARGE SCALE GENOMIC DNA]</scope>
    <source>
        <strain evidence="1">MN2024</strain>
        <tissue evidence="1">Gills</tissue>
    </source>
</reference>
<organism evidence="1 2">
    <name type="scientific">Sinanodonta woodiana</name>
    <name type="common">Chinese pond mussel</name>
    <name type="synonym">Anodonta woodiana</name>
    <dbReference type="NCBI Taxonomy" id="1069815"/>
    <lineage>
        <taxon>Eukaryota</taxon>
        <taxon>Metazoa</taxon>
        <taxon>Spiralia</taxon>
        <taxon>Lophotrochozoa</taxon>
        <taxon>Mollusca</taxon>
        <taxon>Bivalvia</taxon>
        <taxon>Autobranchia</taxon>
        <taxon>Heteroconchia</taxon>
        <taxon>Palaeoheterodonta</taxon>
        <taxon>Unionida</taxon>
        <taxon>Unionoidea</taxon>
        <taxon>Unionidae</taxon>
        <taxon>Unioninae</taxon>
        <taxon>Sinanodonta</taxon>
    </lineage>
</organism>
<dbReference type="AlphaFoldDB" id="A0ABD3UFV7"/>
<dbReference type="EMBL" id="JBJQND010000016">
    <property type="protein sequence ID" value="KAL3848409.1"/>
    <property type="molecule type" value="Genomic_DNA"/>
</dbReference>
<gene>
    <name evidence="1" type="ORF">ACJMK2_019267</name>
</gene>
<protein>
    <submittedName>
        <fullName evidence="1">Uncharacterized protein</fullName>
    </submittedName>
</protein>
<accession>A0ABD3UFV7</accession>
<evidence type="ECO:0000313" key="1">
    <source>
        <dbReference type="EMBL" id="KAL3848409.1"/>
    </source>
</evidence>
<dbReference type="Proteomes" id="UP001634394">
    <property type="component" value="Unassembled WGS sequence"/>
</dbReference>
<keyword evidence="2" id="KW-1185">Reference proteome</keyword>
<proteinExistence type="predicted"/>
<comment type="caution">
    <text evidence="1">The sequence shown here is derived from an EMBL/GenBank/DDBJ whole genome shotgun (WGS) entry which is preliminary data.</text>
</comment>
<name>A0ABD3UFV7_SINWO</name>
<evidence type="ECO:0000313" key="2">
    <source>
        <dbReference type="Proteomes" id="UP001634394"/>
    </source>
</evidence>
<sequence length="156" mass="16939">MKAVLCDAMTRRFSDISSSAPFHAATLLDSRFKDTYFNSQETATATNIAHDFHRQVHESAMNNMTASSAVTNNKVEPYLDSSETCKSDAQGEANLWAAHDSQPSYVNPSQNIDNTLLGRAHCGQHLLFLEAAAHKYVSATPTSVAFKQLCGAAGQL</sequence>